<dbReference type="Pfam" id="PF00696">
    <property type="entry name" value="AA_kinase"/>
    <property type="match status" value="1"/>
</dbReference>
<keyword evidence="2" id="KW-0808">Transferase</keyword>
<keyword evidence="2" id="KW-0418">Kinase</keyword>
<evidence type="ECO:0000313" key="2">
    <source>
        <dbReference type="EMBL" id="PJE75620.1"/>
    </source>
</evidence>
<name>A0A2M8LDT4_9BACT</name>
<protein>
    <submittedName>
        <fullName evidence="2">UMP kinase</fullName>
    </submittedName>
</protein>
<dbReference type="AlphaFoldDB" id="A0A2M8LDT4"/>
<dbReference type="EMBL" id="PFET01000012">
    <property type="protein sequence ID" value="PJE75620.1"/>
    <property type="molecule type" value="Genomic_DNA"/>
</dbReference>
<dbReference type="Proteomes" id="UP000231152">
    <property type="component" value="Unassembled WGS sequence"/>
</dbReference>
<comment type="caution">
    <text evidence="2">The sequence shown here is derived from an EMBL/GenBank/DDBJ whole genome shotgun (WGS) entry which is preliminary data.</text>
</comment>
<dbReference type="SUPFAM" id="SSF53633">
    <property type="entry name" value="Carbamate kinase-like"/>
    <property type="match status" value="1"/>
</dbReference>
<evidence type="ECO:0000259" key="1">
    <source>
        <dbReference type="Pfam" id="PF00696"/>
    </source>
</evidence>
<dbReference type="Gene3D" id="3.40.1160.10">
    <property type="entry name" value="Acetylglutamate kinase-like"/>
    <property type="match status" value="1"/>
</dbReference>
<accession>A0A2M8LDT4</accession>
<proteinExistence type="predicted"/>
<organism evidence="2 3">
    <name type="scientific">Candidatus Uhrbacteria bacterium CG10_big_fil_rev_8_21_14_0_10_48_11</name>
    <dbReference type="NCBI Taxonomy" id="1975037"/>
    <lineage>
        <taxon>Bacteria</taxon>
        <taxon>Candidatus Uhriibacteriota</taxon>
    </lineage>
</organism>
<sequence>MSQSPWTIISLGGSIIVPEEIDVRFLKKFKKLIGSYRSRRFVIICGGGGTNRRYNSAAKKLGKPTDFDLDWIGIRSLTLNAELVRTMFGSSAYGKVVLRPEDLTRTPKEKIIIGAAFQEGSSSDWDAVLWANKLGAKSIINLSNIEHVYTGDPRKDKKAKPITEMRWAEYLKIIGTTWSPRLSTPFDPTAAKLAKQSGLRVSILDGRKLANVKRAVEGKLFTGSILRA</sequence>
<gene>
    <name evidence="2" type="ORF">COV04_03410</name>
</gene>
<dbReference type="GO" id="GO:0016301">
    <property type="term" value="F:kinase activity"/>
    <property type="evidence" value="ECO:0007669"/>
    <property type="project" value="UniProtKB-KW"/>
</dbReference>
<feature type="domain" description="Aspartate/glutamate/uridylate kinase" evidence="1">
    <location>
        <begin position="6"/>
        <end position="205"/>
    </location>
</feature>
<dbReference type="InterPro" id="IPR036393">
    <property type="entry name" value="AceGlu_kinase-like_sf"/>
</dbReference>
<dbReference type="InterPro" id="IPR001048">
    <property type="entry name" value="Asp/Glu/Uridylate_kinase"/>
</dbReference>
<evidence type="ECO:0000313" key="3">
    <source>
        <dbReference type="Proteomes" id="UP000231152"/>
    </source>
</evidence>
<reference evidence="2 3" key="1">
    <citation type="submission" date="2017-09" db="EMBL/GenBank/DDBJ databases">
        <title>Depth-based differentiation of microbial function through sediment-hosted aquifers and enrichment of novel symbionts in the deep terrestrial subsurface.</title>
        <authorList>
            <person name="Probst A.J."/>
            <person name="Ladd B."/>
            <person name="Jarett J.K."/>
            <person name="Geller-Mcgrath D.E."/>
            <person name="Sieber C.M."/>
            <person name="Emerson J.B."/>
            <person name="Anantharaman K."/>
            <person name="Thomas B.C."/>
            <person name="Malmstrom R."/>
            <person name="Stieglmeier M."/>
            <person name="Klingl A."/>
            <person name="Woyke T."/>
            <person name="Ryan C.M."/>
            <person name="Banfield J.F."/>
        </authorList>
    </citation>
    <scope>NUCLEOTIDE SEQUENCE [LARGE SCALE GENOMIC DNA]</scope>
    <source>
        <strain evidence="2">CG10_big_fil_rev_8_21_14_0_10_48_11</strain>
    </source>
</reference>